<dbReference type="InterPro" id="IPR016152">
    <property type="entry name" value="PTrfase/Anion_transptr"/>
</dbReference>
<evidence type="ECO:0000259" key="2">
    <source>
        <dbReference type="PROSITE" id="PS51094"/>
    </source>
</evidence>
<gene>
    <name evidence="4" type="ORF">AWRIB429_1524</name>
</gene>
<dbReference type="RefSeq" id="WP_002819300.1">
    <property type="nucleotide sequence ID" value="NZ_ACSE01000028.1"/>
</dbReference>
<dbReference type="GO" id="GO:0006355">
    <property type="term" value="P:regulation of DNA-templated transcription"/>
    <property type="evidence" value="ECO:0007669"/>
    <property type="project" value="InterPro"/>
</dbReference>
<dbReference type="OrthoDB" id="3710983at2"/>
<dbReference type="AlphaFoldDB" id="D3LAZ4"/>
<feature type="domain" description="PTS EIIA type-2" evidence="2">
    <location>
        <begin position="246"/>
        <end position="389"/>
    </location>
</feature>
<evidence type="ECO:0000256" key="1">
    <source>
        <dbReference type="ARBA" id="ARBA00022737"/>
    </source>
</evidence>
<dbReference type="PANTHER" id="PTHR30185:SF12">
    <property type="entry name" value="TRANSCRIPTIONAL REGULATOR MANR"/>
    <property type="match status" value="1"/>
</dbReference>
<sequence length="392" mass="45807">MSNIYFNDFEIQALTLALIEKTFTKKFRKLNISDLKTFIPDKVFKACLETVKDIKNDYKLFLNDPNFLVRFIIHVNNLFDRVKFSKQETEDTMLTGLALQYPFIYDLSLYTAEDLSKHLNISISYTETTYLLLHFGSYLISRKQNLINTVIITVNYYNNADSLLTSLSKHFGDDISISEIKTNFSNEDINSKLILTTEDNIDVKDNNYVVKITPFLTDTDVIKIKKMINKIRHDVQTDKIIKFLHEFTSPNLFFNDLNFKNKKQCLVYAADKLLQYQYVGKDFLNEICERERMAPTLFDTVAMPHSLKLNAKKSQMVVMINNKPIKWSVDNKSQLIILISVNKNDRDIFEDLLQALIDELSIRKNVQSLINSNNYNIFYTKIVNLMKNKSFD</sequence>
<keyword evidence="1" id="KW-0677">Repeat</keyword>
<dbReference type="Pfam" id="PF00874">
    <property type="entry name" value="PRD"/>
    <property type="match status" value="1"/>
</dbReference>
<evidence type="ECO:0000313" key="4">
    <source>
        <dbReference type="EMBL" id="EFD87949.1"/>
    </source>
</evidence>
<dbReference type="SUPFAM" id="SSF55804">
    <property type="entry name" value="Phoshotransferase/anion transport protein"/>
    <property type="match status" value="1"/>
</dbReference>
<protein>
    <recommendedName>
        <fullName evidence="6">PTS EIIA type-2 domain-containing protein</fullName>
    </recommendedName>
</protein>
<proteinExistence type="predicted"/>
<comment type="caution">
    <text evidence="4">The sequence shown here is derived from an EMBL/GenBank/DDBJ whole genome shotgun (WGS) entry which is preliminary data.</text>
</comment>
<dbReference type="InterPro" id="IPR050661">
    <property type="entry name" value="BglG_antiterminators"/>
</dbReference>
<evidence type="ECO:0000313" key="5">
    <source>
        <dbReference type="Proteomes" id="UP000003075"/>
    </source>
</evidence>
<dbReference type="InterPro" id="IPR011608">
    <property type="entry name" value="PRD"/>
</dbReference>
<dbReference type="PANTHER" id="PTHR30185">
    <property type="entry name" value="CRYPTIC BETA-GLUCOSIDE BGL OPERON ANTITERMINATOR"/>
    <property type="match status" value="1"/>
</dbReference>
<feature type="domain" description="PRD" evidence="3">
    <location>
        <begin position="38"/>
        <end position="145"/>
    </location>
</feature>
<dbReference type="Gene3D" id="3.40.930.10">
    <property type="entry name" value="Mannitol-specific EII, Chain A"/>
    <property type="match status" value="1"/>
</dbReference>
<reference evidence="4 5" key="1">
    <citation type="journal article" date="2010" name="Appl. Microbiol. Biotechnol.">
        <title>Genotypic diversity in Oenococcus oeni by high-density microarray comparative genome hybridization and whole genome sequencing.</title>
        <authorList>
            <person name="Borneman A.R."/>
            <person name="Bartowsky E.J."/>
            <person name="McCarthy J."/>
            <person name="Chambers P.J."/>
        </authorList>
    </citation>
    <scope>NUCLEOTIDE SEQUENCE [LARGE SCALE GENOMIC DNA]</scope>
    <source>
        <strain evidence="4 5">AWRIB429</strain>
    </source>
</reference>
<dbReference type="EMBL" id="ACSE01000028">
    <property type="protein sequence ID" value="EFD87949.1"/>
    <property type="molecule type" value="Genomic_DNA"/>
</dbReference>
<dbReference type="InterPro" id="IPR036634">
    <property type="entry name" value="PRD_sf"/>
</dbReference>
<organism evidence="4 5">
    <name type="scientific">Oenococcus oeni AWRIB429</name>
    <dbReference type="NCBI Taxonomy" id="655225"/>
    <lineage>
        <taxon>Bacteria</taxon>
        <taxon>Bacillati</taxon>
        <taxon>Bacillota</taxon>
        <taxon>Bacilli</taxon>
        <taxon>Lactobacillales</taxon>
        <taxon>Lactobacillaceae</taxon>
        <taxon>Oenococcus</taxon>
    </lineage>
</organism>
<evidence type="ECO:0000259" key="3">
    <source>
        <dbReference type="PROSITE" id="PS51372"/>
    </source>
</evidence>
<accession>D3LAZ4</accession>
<dbReference type="GeneID" id="75066410"/>
<dbReference type="Pfam" id="PF00359">
    <property type="entry name" value="PTS_EIIA_2"/>
    <property type="match status" value="1"/>
</dbReference>
<dbReference type="Proteomes" id="UP000003075">
    <property type="component" value="Unassembled WGS sequence"/>
</dbReference>
<dbReference type="PROSITE" id="PS51094">
    <property type="entry name" value="PTS_EIIA_TYPE_2"/>
    <property type="match status" value="1"/>
</dbReference>
<dbReference type="Gene3D" id="1.10.1790.10">
    <property type="entry name" value="PRD domain"/>
    <property type="match status" value="1"/>
</dbReference>
<dbReference type="SUPFAM" id="SSF63520">
    <property type="entry name" value="PTS-regulatory domain, PRD"/>
    <property type="match status" value="1"/>
</dbReference>
<dbReference type="PROSITE" id="PS51372">
    <property type="entry name" value="PRD_2"/>
    <property type="match status" value="1"/>
</dbReference>
<dbReference type="InterPro" id="IPR002178">
    <property type="entry name" value="PTS_EIIA_type-2_dom"/>
</dbReference>
<name>D3LAZ4_OENOE</name>
<evidence type="ECO:0008006" key="6">
    <source>
        <dbReference type="Google" id="ProtNLM"/>
    </source>
</evidence>